<dbReference type="Proteomes" id="UP000269412">
    <property type="component" value="Unassembled WGS sequence"/>
</dbReference>
<feature type="transmembrane region" description="Helical" evidence="5">
    <location>
        <begin position="329"/>
        <end position="348"/>
    </location>
</feature>
<feature type="transmembrane region" description="Helical" evidence="5">
    <location>
        <begin position="40"/>
        <end position="60"/>
    </location>
</feature>
<feature type="transmembrane region" description="Helical" evidence="5">
    <location>
        <begin position="81"/>
        <end position="111"/>
    </location>
</feature>
<dbReference type="GO" id="GO:0016020">
    <property type="term" value="C:membrane"/>
    <property type="evidence" value="ECO:0007669"/>
    <property type="project" value="UniProtKB-SubCell"/>
</dbReference>
<accession>A0A495DS82</accession>
<feature type="transmembrane region" description="Helical" evidence="5">
    <location>
        <begin position="233"/>
        <end position="254"/>
    </location>
</feature>
<gene>
    <name evidence="6" type="ORF">CLV91_3249</name>
</gene>
<keyword evidence="7" id="KW-1185">Reference proteome</keyword>
<feature type="transmembrane region" description="Helical" evidence="5">
    <location>
        <begin position="148"/>
        <end position="165"/>
    </location>
</feature>
<dbReference type="RefSeq" id="WP_121069240.1">
    <property type="nucleotide sequence ID" value="NZ_RBIQ01000013.1"/>
</dbReference>
<dbReference type="AlphaFoldDB" id="A0A495DS82"/>
<evidence type="ECO:0000256" key="5">
    <source>
        <dbReference type="SAM" id="Phobius"/>
    </source>
</evidence>
<feature type="transmembrane region" description="Helical" evidence="5">
    <location>
        <begin position="354"/>
        <end position="375"/>
    </location>
</feature>
<dbReference type="GO" id="GO:0046873">
    <property type="term" value="F:metal ion transmembrane transporter activity"/>
    <property type="evidence" value="ECO:0007669"/>
    <property type="project" value="InterPro"/>
</dbReference>
<evidence type="ECO:0000313" key="6">
    <source>
        <dbReference type="EMBL" id="RKR07019.1"/>
    </source>
</evidence>
<protein>
    <submittedName>
        <fullName evidence="6">Mn2+/Fe2+ NRAMP family transporter</fullName>
    </submittedName>
</protein>
<feature type="transmembrane region" description="Helical" evidence="5">
    <location>
        <begin position="117"/>
        <end position="136"/>
    </location>
</feature>
<keyword evidence="4 5" id="KW-0472">Membrane</keyword>
<name>A0A495DS82_9FLAO</name>
<evidence type="ECO:0000256" key="1">
    <source>
        <dbReference type="ARBA" id="ARBA00004141"/>
    </source>
</evidence>
<evidence type="ECO:0000256" key="2">
    <source>
        <dbReference type="ARBA" id="ARBA00022692"/>
    </source>
</evidence>
<evidence type="ECO:0000256" key="3">
    <source>
        <dbReference type="ARBA" id="ARBA00022989"/>
    </source>
</evidence>
<organism evidence="6 7">
    <name type="scientific">Maribacter vaceletii</name>
    <dbReference type="NCBI Taxonomy" id="1206816"/>
    <lineage>
        <taxon>Bacteria</taxon>
        <taxon>Pseudomonadati</taxon>
        <taxon>Bacteroidota</taxon>
        <taxon>Flavobacteriia</taxon>
        <taxon>Flavobacteriales</taxon>
        <taxon>Flavobacteriaceae</taxon>
        <taxon>Maribacter</taxon>
    </lineage>
</organism>
<dbReference type="EMBL" id="RBIQ01000013">
    <property type="protein sequence ID" value="RKR07019.1"/>
    <property type="molecule type" value="Genomic_DNA"/>
</dbReference>
<comment type="caution">
    <text evidence="6">The sequence shown here is derived from an EMBL/GenBank/DDBJ whole genome shotgun (WGS) entry which is preliminary data.</text>
</comment>
<keyword evidence="2 5" id="KW-0812">Transmembrane</keyword>
<dbReference type="InterPro" id="IPR001046">
    <property type="entry name" value="NRAMP_fam"/>
</dbReference>
<comment type="subcellular location">
    <subcellularLocation>
        <location evidence="1">Membrane</location>
        <topology evidence="1">Multi-pass membrane protein</topology>
    </subcellularLocation>
</comment>
<feature type="transmembrane region" description="Helical" evidence="5">
    <location>
        <begin position="395"/>
        <end position="413"/>
    </location>
</feature>
<evidence type="ECO:0000256" key="4">
    <source>
        <dbReference type="ARBA" id="ARBA00023136"/>
    </source>
</evidence>
<evidence type="ECO:0000313" key="7">
    <source>
        <dbReference type="Proteomes" id="UP000269412"/>
    </source>
</evidence>
<dbReference type="OrthoDB" id="4858698at2"/>
<feature type="transmembrane region" description="Helical" evidence="5">
    <location>
        <begin position="185"/>
        <end position="212"/>
    </location>
</feature>
<dbReference type="Pfam" id="PF01566">
    <property type="entry name" value="Nramp"/>
    <property type="match status" value="1"/>
</dbReference>
<feature type="transmembrane region" description="Helical" evidence="5">
    <location>
        <begin position="274"/>
        <end position="296"/>
    </location>
</feature>
<sequence>MNKLKTVIKNLGPGLLFASMAIGTSHLVLSTKAGAQYGWLMVIPIVIANILKYPFFEFGIRYTNVTGKSIIEGYRNRGKGYLWLYAFITLATSIATPAALCSITAGLFITIFGIQGVSITTVALGLFVFNSIILIIGKYKLLEAMLKFVVPILFVALLATTVLVINKGAITPVTGFEAPKFFDEMGVLFLITLIGWMPTAVEGSSWLSLWTVEKYKISKKKPSLNEALQEFNSGYLMTAILAIFFLIIGSTTLFGSGVELSGNAVTFSDQVIQIFTTHIGSWAYVFIAVAAFATMYSTCLTNHDAIARVSIDVISKIAGDKKESVSRKYYSISVIILSVMSIVVLYVLAANMSLILGVATGVSFVLAPVVGYMNLKNVMSNEIPKADRPNLNLQILTYVGIFFLSLLAVYYGWMVVF</sequence>
<reference evidence="6 7" key="1">
    <citation type="submission" date="2018-10" db="EMBL/GenBank/DDBJ databases">
        <title>Genomic Encyclopedia of Archaeal and Bacterial Type Strains, Phase II (KMG-II): from individual species to whole genera.</title>
        <authorList>
            <person name="Goeker M."/>
        </authorList>
    </citation>
    <scope>NUCLEOTIDE SEQUENCE [LARGE SCALE GENOMIC DNA]</scope>
    <source>
        <strain evidence="6 7">DSM 25230</strain>
    </source>
</reference>
<keyword evidence="3 5" id="KW-1133">Transmembrane helix</keyword>
<proteinExistence type="predicted"/>